<evidence type="ECO:0000313" key="3">
    <source>
        <dbReference type="Proteomes" id="UP001586593"/>
    </source>
</evidence>
<protein>
    <submittedName>
        <fullName evidence="2">Uncharacterized protein</fullName>
    </submittedName>
</protein>
<proteinExistence type="predicted"/>
<dbReference type="Proteomes" id="UP001586593">
    <property type="component" value="Unassembled WGS sequence"/>
</dbReference>
<sequence length="265" mass="30122">MRPPLVQLHMVLPLRLPAQQRPRLPRQRLPLRLHLLLGPQRDLPLAPIRRLLELQRPLVRQLLPQAVVEVLEVLAAQRLRPDERLLQLHHHHLLRQRSVRGAPGEPRQRALGLDEGSDRQHLDVVRVPQVVAHVELVEVQRHLEGRQLGRLLRVRADKGNDMARPSSRGRCRQSRTIGRRAEERGGRARVGNAQQGRARFGGNVQVDFFVAQGEVPPQRRGCLSHGRRHGPLALWKSLHVALWEISLFFALPSEQETAQSSGIGV</sequence>
<name>A0ABR3W056_9PEZI</name>
<evidence type="ECO:0000313" key="2">
    <source>
        <dbReference type="EMBL" id="KAL1849689.1"/>
    </source>
</evidence>
<keyword evidence="3" id="KW-1185">Reference proteome</keyword>
<reference evidence="2 3" key="1">
    <citation type="journal article" date="2024" name="Commun. Biol.">
        <title>Comparative genomic analysis of thermophilic fungi reveals convergent evolutionary adaptations and gene losses.</title>
        <authorList>
            <person name="Steindorff A.S."/>
            <person name="Aguilar-Pontes M.V."/>
            <person name="Robinson A.J."/>
            <person name="Andreopoulos B."/>
            <person name="LaButti K."/>
            <person name="Kuo A."/>
            <person name="Mondo S."/>
            <person name="Riley R."/>
            <person name="Otillar R."/>
            <person name="Haridas S."/>
            <person name="Lipzen A."/>
            <person name="Grimwood J."/>
            <person name="Schmutz J."/>
            <person name="Clum A."/>
            <person name="Reid I.D."/>
            <person name="Moisan M.C."/>
            <person name="Butler G."/>
            <person name="Nguyen T.T.M."/>
            <person name="Dewar K."/>
            <person name="Conant G."/>
            <person name="Drula E."/>
            <person name="Henrissat B."/>
            <person name="Hansel C."/>
            <person name="Singer S."/>
            <person name="Hutchinson M.I."/>
            <person name="de Vries R.P."/>
            <person name="Natvig D.O."/>
            <person name="Powell A.J."/>
            <person name="Tsang A."/>
            <person name="Grigoriev I.V."/>
        </authorList>
    </citation>
    <scope>NUCLEOTIDE SEQUENCE [LARGE SCALE GENOMIC DNA]</scope>
    <source>
        <strain evidence="2 3">ATCC 24622</strain>
    </source>
</reference>
<evidence type="ECO:0000256" key="1">
    <source>
        <dbReference type="SAM" id="MobiDB-lite"/>
    </source>
</evidence>
<feature type="region of interest" description="Disordered" evidence="1">
    <location>
        <begin position="160"/>
        <end position="195"/>
    </location>
</feature>
<organism evidence="2 3">
    <name type="scientific">Phialemonium thermophilum</name>
    <dbReference type="NCBI Taxonomy" id="223376"/>
    <lineage>
        <taxon>Eukaryota</taxon>
        <taxon>Fungi</taxon>
        <taxon>Dikarya</taxon>
        <taxon>Ascomycota</taxon>
        <taxon>Pezizomycotina</taxon>
        <taxon>Sordariomycetes</taxon>
        <taxon>Sordariomycetidae</taxon>
        <taxon>Cephalothecales</taxon>
        <taxon>Cephalothecaceae</taxon>
        <taxon>Phialemonium</taxon>
    </lineage>
</organism>
<accession>A0ABR3W056</accession>
<dbReference type="EMBL" id="JAZHXJ010000860">
    <property type="protein sequence ID" value="KAL1849689.1"/>
    <property type="molecule type" value="Genomic_DNA"/>
</dbReference>
<gene>
    <name evidence="2" type="ORF">VTK73DRAFT_9828</name>
</gene>
<comment type="caution">
    <text evidence="2">The sequence shown here is derived from an EMBL/GenBank/DDBJ whole genome shotgun (WGS) entry which is preliminary data.</text>
</comment>